<evidence type="ECO:0000313" key="5">
    <source>
        <dbReference type="EMBL" id="MYM82165.1"/>
    </source>
</evidence>
<gene>
    <name evidence="5" type="ORF">GTP44_09400</name>
</gene>
<dbReference type="GO" id="GO:0008999">
    <property type="term" value="F:protein-N-terminal-alanine acetyltransferase activity"/>
    <property type="evidence" value="ECO:0007669"/>
    <property type="project" value="TreeGrafter"/>
</dbReference>
<dbReference type="Proteomes" id="UP000474565">
    <property type="component" value="Unassembled WGS sequence"/>
</dbReference>
<dbReference type="PANTHER" id="PTHR43792">
    <property type="entry name" value="GNAT FAMILY, PUTATIVE (AFU_ORTHOLOGUE AFUA_3G00765)-RELATED-RELATED"/>
    <property type="match status" value="1"/>
</dbReference>
<feature type="domain" description="N-acetyltransferase" evidence="4">
    <location>
        <begin position="1"/>
        <end position="166"/>
    </location>
</feature>
<name>A0A6L8MNH9_9BURK</name>
<comment type="caution">
    <text evidence="5">The sequence shown here is derived from an EMBL/GenBank/DDBJ whole genome shotgun (WGS) entry which is preliminary data.</text>
</comment>
<protein>
    <submittedName>
        <fullName evidence="5">GNAT family N-acetyltransferase</fullName>
    </submittedName>
</protein>
<organism evidence="5 6">
    <name type="scientific">Duganella lactea</name>
    <dbReference type="NCBI Taxonomy" id="2692173"/>
    <lineage>
        <taxon>Bacteria</taxon>
        <taxon>Pseudomonadati</taxon>
        <taxon>Pseudomonadota</taxon>
        <taxon>Betaproteobacteria</taxon>
        <taxon>Burkholderiales</taxon>
        <taxon>Oxalobacteraceae</taxon>
        <taxon>Telluria group</taxon>
        <taxon>Duganella</taxon>
    </lineage>
</organism>
<dbReference type="AlphaFoldDB" id="A0A6L8MNH9"/>
<dbReference type="InterPro" id="IPR016181">
    <property type="entry name" value="Acyl_CoA_acyltransferase"/>
</dbReference>
<sequence>MNIRTLQADDLQRLLTFELDNRDWFEQHVEARAPAFYTPDGVAAHIADYLSEHAAGRVHPCVLTSDDGAVIVGRANLRRIDRAAGSGEVGYRIAHDHARQGLGSLALAHLLELARSRYGLRMLNAWISPHNLGSRRIVEKYGFTRDVLAAPHVAQVNGVAHASHLYQCHL</sequence>
<comment type="similarity">
    <text evidence="3">Belongs to the acetyltransferase family. RimJ subfamily.</text>
</comment>
<evidence type="ECO:0000256" key="3">
    <source>
        <dbReference type="ARBA" id="ARBA00038502"/>
    </source>
</evidence>
<dbReference type="PANTHER" id="PTHR43792:SF8">
    <property type="entry name" value="[RIBOSOMAL PROTEIN US5]-ALANINE N-ACETYLTRANSFERASE"/>
    <property type="match status" value="1"/>
</dbReference>
<reference evidence="5 6" key="1">
    <citation type="submission" date="2019-12" db="EMBL/GenBank/DDBJ databases">
        <title>Novel species isolated from a subtropical stream in China.</title>
        <authorList>
            <person name="Lu H."/>
        </authorList>
    </citation>
    <scope>NUCLEOTIDE SEQUENCE [LARGE SCALE GENOMIC DNA]</scope>
    <source>
        <strain evidence="5 6">FT50W</strain>
    </source>
</reference>
<evidence type="ECO:0000313" key="6">
    <source>
        <dbReference type="Proteomes" id="UP000474565"/>
    </source>
</evidence>
<dbReference type="RefSeq" id="WP_161019228.1">
    <property type="nucleotide sequence ID" value="NZ_WWCP01000008.1"/>
</dbReference>
<evidence type="ECO:0000259" key="4">
    <source>
        <dbReference type="PROSITE" id="PS51186"/>
    </source>
</evidence>
<dbReference type="SUPFAM" id="SSF55729">
    <property type="entry name" value="Acyl-CoA N-acyltransferases (Nat)"/>
    <property type="match status" value="1"/>
</dbReference>
<evidence type="ECO:0000256" key="1">
    <source>
        <dbReference type="ARBA" id="ARBA00022679"/>
    </source>
</evidence>
<keyword evidence="1 5" id="KW-0808">Transferase</keyword>
<evidence type="ECO:0000256" key="2">
    <source>
        <dbReference type="ARBA" id="ARBA00023315"/>
    </source>
</evidence>
<dbReference type="EMBL" id="WWCP01000008">
    <property type="protein sequence ID" value="MYM82165.1"/>
    <property type="molecule type" value="Genomic_DNA"/>
</dbReference>
<dbReference type="Gene3D" id="3.40.630.30">
    <property type="match status" value="1"/>
</dbReference>
<dbReference type="InterPro" id="IPR000182">
    <property type="entry name" value="GNAT_dom"/>
</dbReference>
<dbReference type="PROSITE" id="PS51186">
    <property type="entry name" value="GNAT"/>
    <property type="match status" value="1"/>
</dbReference>
<dbReference type="GO" id="GO:0005737">
    <property type="term" value="C:cytoplasm"/>
    <property type="evidence" value="ECO:0007669"/>
    <property type="project" value="TreeGrafter"/>
</dbReference>
<dbReference type="InterPro" id="IPR051531">
    <property type="entry name" value="N-acetyltransferase"/>
</dbReference>
<dbReference type="Pfam" id="PF13302">
    <property type="entry name" value="Acetyltransf_3"/>
    <property type="match status" value="1"/>
</dbReference>
<keyword evidence="2" id="KW-0012">Acyltransferase</keyword>
<accession>A0A6L8MNH9</accession>
<proteinExistence type="inferred from homology"/>